<dbReference type="PROSITE" id="PS50404">
    <property type="entry name" value="GST_NTER"/>
    <property type="match status" value="1"/>
</dbReference>
<sequence length="203" mass="22664">MKLYTSPTSPYARLVRTVLLEKQLDSRVTPVWVNPWESPEALLAVSPFSRVPVLEDEEGVCLTESAIIALYLERRFPEPRLMPLDRVEEVHRKLGLAQGLIDSAVGIVVHRRFRDGDDSDPVIQRRHDALVRGVAVLDGVVRPVVDRPDMGSLAVAVALEFLDFRLPDFDWRGIASELPSWLGVIASRPSLVATQPGIEQPPF</sequence>
<dbReference type="Pfam" id="PF13417">
    <property type="entry name" value="GST_N_3"/>
    <property type="match status" value="1"/>
</dbReference>
<organism evidence="2">
    <name type="scientific">uncultured organism</name>
    <dbReference type="NCBI Taxonomy" id="155900"/>
    <lineage>
        <taxon>unclassified sequences</taxon>
        <taxon>environmental samples</taxon>
    </lineage>
</organism>
<dbReference type="PANTHER" id="PTHR43968">
    <property type="match status" value="1"/>
</dbReference>
<dbReference type="EMBL" id="MN079081">
    <property type="protein sequence ID" value="QEA04239.1"/>
    <property type="molecule type" value="Genomic_DNA"/>
</dbReference>
<evidence type="ECO:0000313" key="2">
    <source>
        <dbReference type="EMBL" id="QEA04239.1"/>
    </source>
</evidence>
<dbReference type="Gene3D" id="3.40.30.10">
    <property type="entry name" value="Glutaredoxin"/>
    <property type="match status" value="1"/>
</dbReference>
<dbReference type="SUPFAM" id="SSF47616">
    <property type="entry name" value="GST C-terminal domain-like"/>
    <property type="match status" value="1"/>
</dbReference>
<dbReference type="InterPro" id="IPR004045">
    <property type="entry name" value="Glutathione_S-Trfase_N"/>
</dbReference>
<dbReference type="InterPro" id="IPR036249">
    <property type="entry name" value="Thioredoxin-like_sf"/>
</dbReference>
<dbReference type="InterPro" id="IPR050983">
    <property type="entry name" value="GST_Omega/HSP26"/>
</dbReference>
<proteinExistence type="predicted"/>
<name>A0A5B8R5T7_9ZZZZ</name>
<feature type="domain" description="GST N-terminal" evidence="1">
    <location>
        <begin position="1"/>
        <end position="80"/>
    </location>
</feature>
<dbReference type="AlphaFoldDB" id="A0A5B8R5T7"/>
<evidence type="ECO:0000259" key="1">
    <source>
        <dbReference type="PROSITE" id="PS50404"/>
    </source>
</evidence>
<accession>A0A5B8R5T7</accession>
<gene>
    <name evidence="2" type="primary">yibF</name>
    <name evidence="2" type="ORF">KBTEX_00543</name>
</gene>
<dbReference type="InterPro" id="IPR036282">
    <property type="entry name" value="Glutathione-S-Trfase_C_sf"/>
</dbReference>
<dbReference type="SUPFAM" id="SSF52833">
    <property type="entry name" value="Thioredoxin-like"/>
    <property type="match status" value="1"/>
</dbReference>
<dbReference type="PANTHER" id="PTHR43968:SF6">
    <property type="entry name" value="GLUTATHIONE S-TRANSFERASE OMEGA"/>
    <property type="match status" value="1"/>
</dbReference>
<reference evidence="2" key="1">
    <citation type="submission" date="2019-06" db="EMBL/GenBank/DDBJ databases">
        <authorList>
            <person name="Murdoch R.W."/>
            <person name="Fathepure B."/>
        </authorList>
    </citation>
    <scope>NUCLEOTIDE SEQUENCE</scope>
</reference>
<protein>
    <submittedName>
        <fullName evidence="2">Putative GST-like protein YibF</fullName>
    </submittedName>
</protein>
<dbReference type="Gene3D" id="1.20.1050.10">
    <property type="match status" value="1"/>
</dbReference>